<reference evidence="1 2" key="1">
    <citation type="journal article" date="2023" name="Chemosphere">
        <title>Whole genome analysis of Flavobacterium aziz-sancarii sp. nov., isolated from Ardley Island (Antarctica), revealed a rich resistome and bioremediation potential.</title>
        <authorList>
            <person name="Otur C."/>
            <person name="Okay S."/>
            <person name="Kurt-Kizildogan A."/>
        </authorList>
    </citation>
    <scope>NUCLEOTIDE SEQUENCE [LARGE SCALE GENOMIC DNA]</scope>
    <source>
        <strain evidence="1 2">AC</strain>
    </source>
</reference>
<keyword evidence="2" id="KW-1185">Reference proteome</keyword>
<gene>
    <name evidence="1" type="ORF">NJT12_21390</name>
</gene>
<evidence type="ECO:0000313" key="1">
    <source>
        <dbReference type="EMBL" id="MDA6072186.1"/>
    </source>
</evidence>
<name>A0ABT4WI12_9FLAO</name>
<proteinExistence type="predicted"/>
<protein>
    <submittedName>
        <fullName evidence="1">Uncharacterized protein</fullName>
    </submittedName>
</protein>
<accession>A0ABT4WI12</accession>
<dbReference type="EMBL" id="JAMZNK010000052">
    <property type="protein sequence ID" value="MDA6072186.1"/>
    <property type="molecule type" value="Genomic_DNA"/>
</dbReference>
<sequence length="61" mass="6909">MKVGDTVKYHYLVANVPYAKRNFKIENTDADNTKVKRTLKKTSQIGIDVKEVLIKSGINTI</sequence>
<comment type="caution">
    <text evidence="1">The sequence shown here is derived from an EMBL/GenBank/DDBJ whole genome shotgun (WGS) entry which is preliminary data.</text>
</comment>
<dbReference type="RefSeq" id="WP_271338146.1">
    <property type="nucleotide sequence ID" value="NZ_JAMZNK010000052.1"/>
</dbReference>
<evidence type="ECO:0000313" key="2">
    <source>
        <dbReference type="Proteomes" id="UP001212170"/>
    </source>
</evidence>
<organism evidence="1 2">
    <name type="scientific">Flavobacterium azizsancarii</name>
    <dbReference type="NCBI Taxonomy" id="2961580"/>
    <lineage>
        <taxon>Bacteria</taxon>
        <taxon>Pseudomonadati</taxon>
        <taxon>Bacteroidota</taxon>
        <taxon>Flavobacteriia</taxon>
        <taxon>Flavobacteriales</taxon>
        <taxon>Flavobacteriaceae</taxon>
        <taxon>Flavobacterium</taxon>
    </lineage>
</organism>
<dbReference type="Proteomes" id="UP001212170">
    <property type="component" value="Unassembled WGS sequence"/>
</dbReference>